<protein>
    <recommendedName>
        <fullName evidence="1">Heterokaryon incompatibility domain-containing protein</fullName>
    </recommendedName>
</protein>
<feature type="domain" description="Heterokaryon incompatibility" evidence="1">
    <location>
        <begin position="66"/>
        <end position="123"/>
    </location>
</feature>
<keyword evidence="3" id="KW-1185">Reference proteome</keyword>
<dbReference type="PANTHER" id="PTHR24148:SF81">
    <property type="entry name" value="HETEROKARYON INCOMPATIBILITY DOMAIN-CONTAINING PROTEIN"/>
    <property type="match status" value="1"/>
</dbReference>
<name>A0A6A6EA85_9PEZI</name>
<gene>
    <name evidence="2" type="ORF">K469DRAFT_99468</name>
</gene>
<evidence type="ECO:0000313" key="3">
    <source>
        <dbReference type="Proteomes" id="UP000800200"/>
    </source>
</evidence>
<dbReference type="PANTHER" id="PTHR24148">
    <property type="entry name" value="ANKYRIN REPEAT DOMAIN-CONTAINING PROTEIN 39 HOMOLOG-RELATED"/>
    <property type="match status" value="1"/>
</dbReference>
<dbReference type="Pfam" id="PF06985">
    <property type="entry name" value="HET"/>
    <property type="match status" value="1"/>
</dbReference>
<proteinExistence type="predicted"/>
<reference evidence="2" key="1">
    <citation type="journal article" date="2020" name="Stud. Mycol.">
        <title>101 Dothideomycetes genomes: a test case for predicting lifestyles and emergence of pathogens.</title>
        <authorList>
            <person name="Haridas S."/>
            <person name="Albert R."/>
            <person name="Binder M."/>
            <person name="Bloem J."/>
            <person name="Labutti K."/>
            <person name="Salamov A."/>
            <person name="Andreopoulos B."/>
            <person name="Baker S."/>
            <person name="Barry K."/>
            <person name="Bills G."/>
            <person name="Bluhm B."/>
            <person name="Cannon C."/>
            <person name="Castanera R."/>
            <person name="Culley D."/>
            <person name="Daum C."/>
            <person name="Ezra D."/>
            <person name="Gonzalez J."/>
            <person name="Henrissat B."/>
            <person name="Kuo A."/>
            <person name="Liang C."/>
            <person name="Lipzen A."/>
            <person name="Lutzoni F."/>
            <person name="Magnuson J."/>
            <person name="Mondo S."/>
            <person name="Nolan M."/>
            <person name="Ohm R."/>
            <person name="Pangilinan J."/>
            <person name="Park H.-J."/>
            <person name="Ramirez L."/>
            <person name="Alfaro M."/>
            <person name="Sun H."/>
            <person name="Tritt A."/>
            <person name="Yoshinaga Y."/>
            <person name="Zwiers L.-H."/>
            <person name="Turgeon B."/>
            <person name="Goodwin S."/>
            <person name="Spatafora J."/>
            <person name="Crous P."/>
            <person name="Grigoriev I."/>
        </authorList>
    </citation>
    <scope>NUCLEOTIDE SEQUENCE</scope>
    <source>
        <strain evidence="2">CBS 207.26</strain>
    </source>
</reference>
<accession>A0A6A6EA85</accession>
<dbReference type="InterPro" id="IPR052895">
    <property type="entry name" value="HetReg/Transcr_Mod"/>
</dbReference>
<dbReference type="InterPro" id="IPR010730">
    <property type="entry name" value="HET"/>
</dbReference>
<dbReference type="EMBL" id="ML994625">
    <property type="protein sequence ID" value="KAF2187965.1"/>
    <property type="molecule type" value="Genomic_DNA"/>
</dbReference>
<evidence type="ECO:0000259" key="1">
    <source>
        <dbReference type="Pfam" id="PF06985"/>
    </source>
</evidence>
<evidence type="ECO:0000313" key="2">
    <source>
        <dbReference type="EMBL" id="KAF2187965.1"/>
    </source>
</evidence>
<dbReference type="AlphaFoldDB" id="A0A6A6EA85"/>
<sequence>MGAETQVKVSSSAWDARPFSVYTSSPVYRALGAHEFRLASLSAVNDSHYPIHLVLETFQHDECPEYEKVSYTWGGESGDSTQCCPIYVGEYWDVLLQTSNCQSMLRYLRCQKNTRVVWMDAICAYPDRS</sequence>
<organism evidence="2 3">
    <name type="scientific">Zopfia rhizophila CBS 207.26</name>
    <dbReference type="NCBI Taxonomy" id="1314779"/>
    <lineage>
        <taxon>Eukaryota</taxon>
        <taxon>Fungi</taxon>
        <taxon>Dikarya</taxon>
        <taxon>Ascomycota</taxon>
        <taxon>Pezizomycotina</taxon>
        <taxon>Dothideomycetes</taxon>
        <taxon>Dothideomycetes incertae sedis</taxon>
        <taxon>Zopfiaceae</taxon>
        <taxon>Zopfia</taxon>
    </lineage>
</organism>
<dbReference type="OrthoDB" id="2157530at2759"/>
<dbReference type="Proteomes" id="UP000800200">
    <property type="component" value="Unassembled WGS sequence"/>
</dbReference>